<gene>
    <name evidence="1" type="ORF">D9757_001889</name>
</gene>
<proteinExistence type="predicted"/>
<comment type="caution">
    <text evidence="1">The sequence shown here is derived from an EMBL/GenBank/DDBJ whole genome shotgun (WGS) entry which is preliminary data.</text>
</comment>
<reference evidence="1 2" key="1">
    <citation type="journal article" date="2020" name="ISME J.">
        <title>Uncovering the hidden diversity of litter-decomposition mechanisms in mushroom-forming fungi.</title>
        <authorList>
            <person name="Floudas D."/>
            <person name="Bentzer J."/>
            <person name="Ahren D."/>
            <person name="Johansson T."/>
            <person name="Persson P."/>
            <person name="Tunlid A."/>
        </authorList>
    </citation>
    <scope>NUCLEOTIDE SEQUENCE [LARGE SCALE GENOMIC DNA]</scope>
    <source>
        <strain evidence="1 2">CBS 406.79</strain>
    </source>
</reference>
<dbReference type="AlphaFoldDB" id="A0A8H5HXQ0"/>
<name>A0A8H5HXQ0_9AGAR</name>
<evidence type="ECO:0000313" key="2">
    <source>
        <dbReference type="Proteomes" id="UP000518752"/>
    </source>
</evidence>
<evidence type="ECO:0000313" key="1">
    <source>
        <dbReference type="EMBL" id="KAF5391360.1"/>
    </source>
</evidence>
<keyword evidence="2" id="KW-1185">Reference proteome</keyword>
<protein>
    <submittedName>
        <fullName evidence="1">Uncharacterized protein</fullName>
    </submittedName>
</protein>
<dbReference type="Proteomes" id="UP000518752">
    <property type="component" value="Unassembled WGS sequence"/>
</dbReference>
<dbReference type="EMBL" id="JAACJN010000010">
    <property type="protein sequence ID" value="KAF5391360.1"/>
    <property type="molecule type" value="Genomic_DNA"/>
</dbReference>
<sequence>MDYPPDLAIEHVPSPSTTERPSVCIQVVAESMADVAQLITRAYQKLCRDELCLFLKVRNLPTLGTDPELAFRLANHDLHVYRFPNGQYESIFISPSENYRKAAPDLPVEIISIILDFLGDWELTRALEIPTSLEPPLDWSRASPTDLALITGNLARIRTIDLNSIPPSRIGADIVIRFGYIHVLEYLYSHHHHLFMSIFQGDLIPIRASQYGRTTVLSWWKREFERHPDVVPKPKAVSIADAVDAASRSGQIASLDWWMTCGHPFEFTEAALEYASVKSQIQVLDWWKQQHKLNRVSLKIGRVIESATRHNRAEVLDWWAKSGLPIQYRMCDIEEALEDAIGGGDNTRRWWQAKGVDFNANDKEWMKLQNLN</sequence>
<dbReference type="OrthoDB" id="70387at2759"/>
<accession>A0A8H5HXQ0</accession>
<organism evidence="1 2">
    <name type="scientific">Collybiopsis confluens</name>
    <dbReference type="NCBI Taxonomy" id="2823264"/>
    <lineage>
        <taxon>Eukaryota</taxon>
        <taxon>Fungi</taxon>
        <taxon>Dikarya</taxon>
        <taxon>Basidiomycota</taxon>
        <taxon>Agaricomycotina</taxon>
        <taxon>Agaricomycetes</taxon>
        <taxon>Agaricomycetidae</taxon>
        <taxon>Agaricales</taxon>
        <taxon>Marasmiineae</taxon>
        <taxon>Omphalotaceae</taxon>
        <taxon>Collybiopsis</taxon>
    </lineage>
</organism>